<dbReference type="GO" id="GO:0004601">
    <property type="term" value="F:peroxidase activity"/>
    <property type="evidence" value="ECO:0007669"/>
    <property type="project" value="UniProtKB-KW"/>
</dbReference>
<reference evidence="2" key="1">
    <citation type="submission" date="2015-12" db="EMBL/GenBank/DDBJ databases">
        <authorList>
            <person name="Shamseldin A."/>
            <person name="Moawad H."/>
            <person name="Abd El-Rahim W.M."/>
            <person name="Sadowsky M.J."/>
        </authorList>
    </citation>
    <scope>NUCLEOTIDE SEQUENCE [LARGE SCALE GENOMIC DNA]</scope>
    <source>
        <strain evidence="2">JAM AC0309</strain>
    </source>
</reference>
<keyword evidence="1" id="KW-0560">Oxidoreductase</keyword>
<proteinExistence type="predicted"/>
<gene>
    <name evidence="1" type="ORF">MalAC0309_1753</name>
</gene>
<evidence type="ECO:0000313" key="2">
    <source>
        <dbReference type="Proteomes" id="UP000218965"/>
    </source>
</evidence>
<dbReference type="KEGG" id="malk:MalAC0309_1753"/>
<reference evidence="1 2" key="2">
    <citation type="submission" date="2016-01" db="EMBL/GenBank/DDBJ databases">
        <title>Microcella alkaliphila JAM AC0309 whole genome shotgun sequence.</title>
        <authorList>
            <person name="Kurata A."/>
            <person name="Hirose Y."/>
            <person name="Kishimoto N."/>
            <person name="Kobayashi T."/>
        </authorList>
    </citation>
    <scope>NUCLEOTIDE SEQUENCE [LARGE SCALE GENOMIC DNA]</scope>
    <source>
        <strain evidence="1 2">JAM AC0309</strain>
    </source>
</reference>
<dbReference type="Proteomes" id="UP000218965">
    <property type="component" value="Chromosome"/>
</dbReference>
<keyword evidence="1" id="KW-0575">Peroxidase</keyword>
<dbReference type="AlphaFoldDB" id="A0A0U5B9W5"/>
<sequence>MRVFGEPMVSLDAGAVDRNQPLQCRSLVWLRPEVQGFRMCNEHDHTVNTEALIAAMLSKLEREQGLTPPDLTLLRSKIAALSDVF</sequence>
<accession>A0A0U5B9W5</accession>
<dbReference type="EMBL" id="AP017315">
    <property type="protein sequence ID" value="BAU32601.1"/>
    <property type="molecule type" value="Genomic_DNA"/>
</dbReference>
<protein>
    <submittedName>
        <fullName evidence="1">Peroxidase</fullName>
    </submittedName>
</protein>
<organism evidence="1 2">
    <name type="scientific">Microcella alkaliphila</name>
    <dbReference type="NCBI Taxonomy" id="279828"/>
    <lineage>
        <taxon>Bacteria</taxon>
        <taxon>Bacillati</taxon>
        <taxon>Actinomycetota</taxon>
        <taxon>Actinomycetes</taxon>
        <taxon>Micrococcales</taxon>
        <taxon>Microbacteriaceae</taxon>
        <taxon>Microcella</taxon>
    </lineage>
</organism>
<name>A0A0U5B9W5_9MICO</name>
<evidence type="ECO:0000313" key="1">
    <source>
        <dbReference type="EMBL" id="BAU32601.1"/>
    </source>
</evidence>